<feature type="domain" description="Glycosyltransferase subfamily 4-like N-terminal" evidence="2">
    <location>
        <begin position="17"/>
        <end position="193"/>
    </location>
</feature>
<evidence type="ECO:0000259" key="2">
    <source>
        <dbReference type="Pfam" id="PF13439"/>
    </source>
</evidence>
<sequence length="364" mass="41454">MNLAIVHDGLATFGGRGGAEWVLMVLHEMFPQAPIYTTVYNSERMPTAFQQFDIRPSWIQRLPWGTTSYKAYLPLMPTAVEQLDLSGYEVVLSCNHSVAKGVVTSPDTLHLCYCYTPLRYAWDMYHEYLDTSWNKRIARLGIPPLLTYLRLWDVLSSNRVDAFIAISRYVARRIWKYYRRQSVVIYPPVDTARFTVSSQLDPYFLIVSRLEPYKRIDLAVEAFNRLGRPLVIIGDGTERKKLVSLANKNITLVGRQSDEVVRTSLSRCQALIFPGEEDFGITPVEAQASGRPVIAYRGGGALETVTEHTGQWFFPKTVDALVAAVEHFDASRFDSQAIQQHARQFDIAVFRQKVTQLLDAYRVS</sequence>
<dbReference type="InterPro" id="IPR001296">
    <property type="entry name" value="Glyco_trans_1"/>
</dbReference>
<dbReference type="Gene3D" id="3.40.50.2000">
    <property type="entry name" value="Glycogen Phosphorylase B"/>
    <property type="match status" value="2"/>
</dbReference>
<accession>A0A9D5JRJ3</accession>
<dbReference type="Pfam" id="PF00534">
    <property type="entry name" value="Glycos_transf_1"/>
    <property type="match status" value="1"/>
</dbReference>
<dbReference type="InterPro" id="IPR050194">
    <property type="entry name" value="Glycosyltransferase_grp1"/>
</dbReference>
<feature type="domain" description="Glycosyl transferase family 1" evidence="1">
    <location>
        <begin position="201"/>
        <end position="342"/>
    </location>
</feature>
<dbReference type="AlphaFoldDB" id="A0A9D5JRJ3"/>
<evidence type="ECO:0000259" key="1">
    <source>
        <dbReference type="Pfam" id="PF00534"/>
    </source>
</evidence>
<dbReference type="Proteomes" id="UP000649604">
    <property type="component" value="Unassembled WGS sequence"/>
</dbReference>
<dbReference type="PANTHER" id="PTHR45947:SF3">
    <property type="entry name" value="SULFOQUINOVOSYL TRANSFERASE SQD2"/>
    <property type="match status" value="1"/>
</dbReference>
<dbReference type="PANTHER" id="PTHR45947">
    <property type="entry name" value="SULFOQUINOVOSYL TRANSFERASE SQD2"/>
    <property type="match status" value="1"/>
</dbReference>
<organism evidence="3 4">
    <name type="scientific">candidate division KSB3 bacterium</name>
    <dbReference type="NCBI Taxonomy" id="2044937"/>
    <lineage>
        <taxon>Bacteria</taxon>
        <taxon>candidate division KSB3</taxon>
    </lineage>
</organism>
<evidence type="ECO:0000313" key="4">
    <source>
        <dbReference type="Proteomes" id="UP000649604"/>
    </source>
</evidence>
<dbReference type="InterPro" id="IPR028098">
    <property type="entry name" value="Glyco_trans_4-like_N"/>
</dbReference>
<protein>
    <submittedName>
        <fullName evidence="3">Glycosyltransferase</fullName>
    </submittedName>
</protein>
<gene>
    <name evidence="3" type="ORF">GF339_00150</name>
</gene>
<name>A0A9D5JRJ3_9BACT</name>
<reference evidence="3" key="1">
    <citation type="submission" date="2019-11" db="EMBL/GenBank/DDBJ databases">
        <title>Microbial mats filling the niche in hypersaline microbial mats.</title>
        <authorList>
            <person name="Wong H.L."/>
            <person name="Macleod F.I."/>
            <person name="White R.A. III"/>
            <person name="Burns B.P."/>
        </authorList>
    </citation>
    <scope>NUCLEOTIDE SEQUENCE</scope>
    <source>
        <strain evidence="3">Rbin_158</strain>
    </source>
</reference>
<dbReference type="SUPFAM" id="SSF53756">
    <property type="entry name" value="UDP-Glycosyltransferase/glycogen phosphorylase"/>
    <property type="match status" value="1"/>
</dbReference>
<dbReference type="EMBL" id="WJJP01000003">
    <property type="protein sequence ID" value="MBD3322959.1"/>
    <property type="molecule type" value="Genomic_DNA"/>
</dbReference>
<evidence type="ECO:0000313" key="3">
    <source>
        <dbReference type="EMBL" id="MBD3322959.1"/>
    </source>
</evidence>
<comment type="caution">
    <text evidence="3">The sequence shown here is derived from an EMBL/GenBank/DDBJ whole genome shotgun (WGS) entry which is preliminary data.</text>
</comment>
<dbReference type="GO" id="GO:0016757">
    <property type="term" value="F:glycosyltransferase activity"/>
    <property type="evidence" value="ECO:0007669"/>
    <property type="project" value="InterPro"/>
</dbReference>
<dbReference type="Pfam" id="PF13439">
    <property type="entry name" value="Glyco_transf_4"/>
    <property type="match status" value="1"/>
</dbReference>
<proteinExistence type="predicted"/>